<comment type="similarity">
    <text evidence="3">Belongs to the peptidase M50B family.</text>
</comment>
<dbReference type="GO" id="GO:0008237">
    <property type="term" value="F:metallopeptidase activity"/>
    <property type="evidence" value="ECO:0007669"/>
    <property type="project" value="UniProtKB-KW"/>
</dbReference>
<keyword evidence="9" id="KW-0378">Hydrolase</keyword>
<organism evidence="9 10">
    <name type="scientific">Hydrogenophaga palleronii</name>
    <dbReference type="NCBI Taxonomy" id="65655"/>
    <lineage>
        <taxon>Bacteria</taxon>
        <taxon>Pseudomonadati</taxon>
        <taxon>Pseudomonadota</taxon>
        <taxon>Betaproteobacteria</taxon>
        <taxon>Burkholderiales</taxon>
        <taxon>Comamonadaceae</taxon>
        <taxon>Hydrogenophaga</taxon>
    </lineage>
</organism>
<keyword evidence="5 7" id="KW-1133">Transmembrane helix</keyword>
<feature type="transmembrane region" description="Helical" evidence="7">
    <location>
        <begin position="249"/>
        <end position="270"/>
    </location>
</feature>
<comment type="subcellular location">
    <subcellularLocation>
        <location evidence="2">Endomembrane system</location>
        <topology evidence="2">Multi-pass membrane protein</topology>
    </subcellularLocation>
</comment>
<gene>
    <name evidence="9" type="ORF">J2W49_004785</name>
</gene>
<feature type="transmembrane region" description="Helical" evidence="7">
    <location>
        <begin position="151"/>
        <end position="171"/>
    </location>
</feature>
<feature type="transmembrane region" description="Helical" evidence="7">
    <location>
        <begin position="381"/>
        <end position="399"/>
    </location>
</feature>
<accession>A0ABU1WVC6</accession>
<feature type="transmembrane region" description="Helical" evidence="7">
    <location>
        <begin position="420"/>
        <end position="439"/>
    </location>
</feature>
<dbReference type="Proteomes" id="UP001265700">
    <property type="component" value="Unassembled WGS sequence"/>
</dbReference>
<keyword evidence="9" id="KW-0645">Protease</keyword>
<keyword evidence="4 7" id="KW-0812">Transmembrane</keyword>
<keyword evidence="10" id="KW-1185">Reference proteome</keyword>
<proteinExistence type="inferred from homology"/>
<feature type="transmembrane region" description="Helical" evidence="7">
    <location>
        <begin position="177"/>
        <end position="197"/>
    </location>
</feature>
<keyword evidence="9" id="KW-0482">Metalloprotease</keyword>
<evidence type="ECO:0000256" key="6">
    <source>
        <dbReference type="ARBA" id="ARBA00023136"/>
    </source>
</evidence>
<feature type="transmembrane region" description="Helical" evidence="7">
    <location>
        <begin position="351"/>
        <end position="375"/>
    </location>
</feature>
<dbReference type="PANTHER" id="PTHR13325:SF3">
    <property type="entry name" value="MEMBRANE-BOUND TRANSCRIPTION FACTOR SITE-2 PROTEASE"/>
    <property type="match status" value="1"/>
</dbReference>
<evidence type="ECO:0000313" key="10">
    <source>
        <dbReference type="Proteomes" id="UP001265700"/>
    </source>
</evidence>
<dbReference type="PANTHER" id="PTHR13325">
    <property type="entry name" value="PROTEASE M50 MEMBRANE-BOUND TRANSCRIPTION FACTOR SITE 2 PROTEASE"/>
    <property type="match status" value="1"/>
</dbReference>
<keyword evidence="6 7" id="KW-0472">Membrane</keyword>
<sequence length="707" mass="77993">MAPNATESLPPLRQDLQLHAGPTDAGGAPSWVLHDPVVHRFYEISWPAFEILSRWAMREPDAVVTDVCARTTLHIGREDIEELRAFLEQNFLLDQHGPGHTARLQRAGAMQRTGKLQWLLKHYLFFRVPLFRPTALLAWLSPKMTWCFHPVFWKLLVFLALAALVGVSFQWDAFVGTFVGYAGWTSALGILVSLGVAKIAHELGHALAAHRHGCRVPQMGVAFMIMMPVLYTDTTDAWKLPSRKARMQIAAAGVATELMLAVVATWAWMWLPDGPVRAGAFMLATTTWVLTLAVNLSPFMRFDGYYLLSDAVGIANLHERAFALGRWKLRRVLLGWCDPAPEDLGRRTTGFLIGFAYLTWIYRLVLFLGIAFLVYHLFFKALGLVLLAVELGWFVWRPISQELKQWWQGRSGHRWTRSSMLSTAGLLLALLALCVPWPGGVRAPAVLGADQSQWLYAPMAAQIKSLDTGYGQSVSQGQTVVALTSADLDQRLAAASVREQSMQWKLAQQPLNADLRGLGPALREQWAAAKAELSGQLALRDQLEVRAGISGRVMKVSPGLQPGVWVRRGEPLVQVVADGAARIDAYVVNEDMPRIQLGDAARFVPEDWRLPAVNCQVASLDRVALSHLEHAFLGSPHGGSLPASVDAQGLTVPLHAVFRVRLDRCDGEATPALQEKLGVVAIGATGRGVVGGWFRKAVELWNRESGL</sequence>
<evidence type="ECO:0000256" key="3">
    <source>
        <dbReference type="ARBA" id="ARBA00007931"/>
    </source>
</evidence>
<dbReference type="InterPro" id="IPR001193">
    <property type="entry name" value="MBTPS2"/>
</dbReference>
<comment type="caution">
    <text evidence="9">The sequence shown here is derived from an EMBL/GenBank/DDBJ whole genome shotgun (WGS) entry which is preliminary data.</text>
</comment>
<evidence type="ECO:0000256" key="1">
    <source>
        <dbReference type="ARBA" id="ARBA00001947"/>
    </source>
</evidence>
<evidence type="ECO:0000256" key="2">
    <source>
        <dbReference type="ARBA" id="ARBA00004127"/>
    </source>
</evidence>
<dbReference type="InterPro" id="IPR008915">
    <property type="entry name" value="Peptidase_M50"/>
</dbReference>
<evidence type="ECO:0000256" key="4">
    <source>
        <dbReference type="ARBA" id="ARBA00022692"/>
    </source>
</evidence>
<comment type="cofactor">
    <cofactor evidence="1">
        <name>Zn(2+)</name>
        <dbReference type="ChEBI" id="CHEBI:29105"/>
    </cofactor>
</comment>
<dbReference type="Pfam" id="PF02163">
    <property type="entry name" value="Peptidase_M50"/>
    <property type="match status" value="1"/>
</dbReference>
<evidence type="ECO:0000256" key="7">
    <source>
        <dbReference type="SAM" id="Phobius"/>
    </source>
</evidence>
<feature type="transmembrane region" description="Helical" evidence="7">
    <location>
        <begin position="276"/>
        <end position="296"/>
    </location>
</feature>
<feature type="domain" description="Peptidase M50" evidence="8">
    <location>
        <begin position="191"/>
        <end position="271"/>
    </location>
</feature>
<evidence type="ECO:0000259" key="8">
    <source>
        <dbReference type="Pfam" id="PF02163"/>
    </source>
</evidence>
<protein>
    <submittedName>
        <fullName evidence="9">Peptide zinc metalloprotease protein</fullName>
    </submittedName>
</protein>
<evidence type="ECO:0000256" key="5">
    <source>
        <dbReference type="ARBA" id="ARBA00022989"/>
    </source>
</evidence>
<dbReference type="EMBL" id="JAVDWU010000014">
    <property type="protein sequence ID" value="MDR7152807.1"/>
    <property type="molecule type" value="Genomic_DNA"/>
</dbReference>
<reference evidence="9 10" key="1">
    <citation type="submission" date="2023-07" db="EMBL/GenBank/DDBJ databases">
        <title>Sorghum-associated microbial communities from plants grown in Nebraska, USA.</title>
        <authorList>
            <person name="Schachtman D."/>
        </authorList>
    </citation>
    <scope>NUCLEOTIDE SEQUENCE [LARGE SCALE GENOMIC DNA]</scope>
    <source>
        <strain evidence="9 10">4249</strain>
    </source>
</reference>
<evidence type="ECO:0000313" key="9">
    <source>
        <dbReference type="EMBL" id="MDR7152807.1"/>
    </source>
</evidence>
<name>A0ABU1WVC6_9BURK</name>
<dbReference type="RefSeq" id="WP_310321904.1">
    <property type="nucleotide sequence ID" value="NZ_JAVDWU010000014.1"/>
</dbReference>